<keyword evidence="1" id="KW-1133">Transmembrane helix</keyword>
<keyword evidence="3" id="KW-1185">Reference proteome</keyword>
<keyword evidence="1" id="KW-0812">Transmembrane</keyword>
<dbReference type="RefSeq" id="WP_197529444.1">
    <property type="nucleotide sequence ID" value="NZ_CP036349.1"/>
</dbReference>
<gene>
    <name evidence="2" type="ORF">Spa11_32870</name>
</gene>
<feature type="transmembrane region" description="Helical" evidence="1">
    <location>
        <begin position="31"/>
        <end position="49"/>
    </location>
</feature>
<accession>A0A518KBC1</accession>
<reference evidence="2 3" key="1">
    <citation type="submission" date="2019-02" db="EMBL/GenBank/DDBJ databases">
        <title>Deep-cultivation of Planctomycetes and their phenomic and genomic characterization uncovers novel biology.</title>
        <authorList>
            <person name="Wiegand S."/>
            <person name="Jogler M."/>
            <person name="Boedeker C."/>
            <person name="Pinto D."/>
            <person name="Vollmers J."/>
            <person name="Rivas-Marin E."/>
            <person name="Kohn T."/>
            <person name="Peeters S.H."/>
            <person name="Heuer A."/>
            <person name="Rast P."/>
            <person name="Oberbeckmann S."/>
            <person name="Bunk B."/>
            <person name="Jeske O."/>
            <person name="Meyerdierks A."/>
            <person name="Storesund J.E."/>
            <person name="Kallscheuer N."/>
            <person name="Luecker S."/>
            <person name="Lage O.M."/>
            <person name="Pohl T."/>
            <person name="Merkel B.J."/>
            <person name="Hornburger P."/>
            <person name="Mueller R.-W."/>
            <person name="Bruemmer F."/>
            <person name="Labrenz M."/>
            <person name="Spormann A.M."/>
            <person name="Op den Camp H."/>
            <person name="Overmann J."/>
            <person name="Amann R."/>
            <person name="Jetten M.S.M."/>
            <person name="Mascher T."/>
            <person name="Medema M.H."/>
            <person name="Devos D.P."/>
            <person name="Kaster A.-K."/>
            <person name="Ovreas L."/>
            <person name="Rohde M."/>
            <person name="Galperin M.Y."/>
            <person name="Jogler C."/>
        </authorList>
    </citation>
    <scope>NUCLEOTIDE SEQUENCE [LARGE SCALE GENOMIC DNA]</scope>
    <source>
        <strain evidence="2 3">Spa11</strain>
    </source>
</reference>
<dbReference type="KEGG" id="bmei:Spa11_32870"/>
<dbReference type="AlphaFoldDB" id="A0A518KBC1"/>
<sequence length="55" mass="6407">MLEWQDYAISFAGDRIHDLWVWFDSLSREEWLIVLAACCAVGFLFLKGWGQRGPC</sequence>
<evidence type="ECO:0000313" key="2">
    <source>
        <dbReference type="EMBL" id="QDV75078.1"/>
    </source>
</evidence>
<protein>
    <submittedName>
        <fullName evidence="2">Uncharacterized protein</fullName>
    </submittedName>
</protein>
<evidence type="ECO:0000313" key="3">
    <source>
        <dbReference type="Proteomes" id="UP000316426"/>
    </source>
</evidence>
<name>A0A518KBC1_9BACT</name>
<organism evidence="2 3">
    <name type="scientific">Botrimarina mediterranea</name>
    <dbReference type="NCBI Taxonomy" id="2528022"/>
    <lineage>
        <taxon>Bacteria</taxon>
        <taxon>Pseudomonadati</taxon>
        <taxon>Planctomycetota</taxon>
        <taxon>Planctomycetia</taxon>
        <taxon>Pirellulales</taxon>
        <taxon>Lacipirellulaceae</taxon>
        <taxon>Botrimarina</taxon>
    </lineage>
</organism>
<keyword evidence="1" id="KW-0472">Membrane</keyword>
<proteinExistence type="predicted"/>
<evidence type="ECO:0000256" key="1">
    <source>
        <dbReference type="SAM" id="Phobius"/>
    </source>
</evidence>
<dbReference type="Proteomes" id="UP000316426">
    <property type="component" value="Chromosome"/>
</dbReference>
<dbReference type="EMBL" id="CP036349">
    <property type="protein sequence ID" value="QDV75078.1"/>
    <property type="molecule type" value="Genomic_DNA"/>
</dbReference>